<name>A0A0G4EDV9_VITBC</name>
<dbReference type="OMA" id="FSAVHWF"/>
<dbReference type="Proteomes" id="UP000041254">
    <property type="component" value="Unassembled WGS sequence"/>
</dbReference>
<reference evidence="5 6" key="1">
    <citation type="submission" date="2014-11" db="EMBL/GenBank/DDBJ databases">
        <authorList>
            <person name="Zhu J."/>
            <person name="Qi W."/>
            <person name="Song R."/>
        </authorList>
    </citation>
    <scope>NUCLEOTIDE SEQUENCE [LARGE SCALE GENOMIC DNA]</scope>
</reference>
<evidence type="ECO:0000259" key="4">
    <source>
        <dbReference type="Pfam" id="PF08241"/>
    </source>
</evidence>
<dbReference type="Pfam" id="PF08241">
    <property type="entry name" value="Methyltransf_11"/>
    <property type="match status" value="1"/>
</dbReference>
<keyword evidence="6" id="KW-1185">Reference proteome</keyword>
<evidence type="ECO:0000313" key="5">
    <source>
        <dbReference type="EMBL" id="CEL93733.1"/>
    </source>
</evidence>
<evidence type="ECO:0000256" key="3">
    <source>
        <dbReference type="ARBA" id="ARBA00022679"/>
    </source>
</evidence>
<dbReference type="InterPro" id="IPR029063">
    <property type="entry name" value="SAM-dependent_MTases_sf"/>
</dbReference>
<dbReference type="SUPFAM" id="SSF53335">
    <property type="entry name" value="S-adenosyl-L-methionine-dependent methyltransferases"/>
    <property type="match status" value="1"/>
</dbReference>
<dbReference type="GO" id="GO:0008757">
    <property type="term" value="F:S-adenosylmethionine-dependent methyltransferase activity"/>
    <property type="evidence" value="ECO:0007669"/>
    <property type="project" value="InterPro"/>
</dbReference>
<dbReference type="PANTHER" id="PTHR44942:SF4">
    <property type="entry name" value="METHYLTRANSFERASE TYPE 11 DOMAIN-CONTAINING PROTEIN"/>
    <property type="match status" value="1"/>
</dbReference>
<dbReference type="CDD" id="cd02440">
    <property type="entry name" value="AdoMet_MTases"/>
    <property type="match status" value="1"/>
</dbReference>
<evidence type="ECO:0000313" key="6">
    <source>
        <dbReference type="Proteomes" id="UP000041254"/>
    </source>
</evidence>
<comment type="similarity">
    <text evidence="1">Belongs to the methyltransferase superfamily.</text>
</comment>
<dbReference type="InParanoid" id="A0A0G4EDV9"/>
<dbReference type="STRING" id="1169540.A0A0G4EDV9"/>
<dbReference type="EMBL" id="CDMY01000185">
    <property type="protein sequence ID" value="CEL93733.1"/>
    <property type="molecule type" value="Genomic_DNA"/>
</dbReference>
<evidence type="ECO:0000256" key="2">
    <source>
        <dbReference type="ARBA" id="ARBA00022603"/>
    </source>
</evidence>
<dbReference type="Gene3D" id="3.40.50.150">
    <property type="entry name" value="Vaccinia Virus protein VP39"/>
    <property type="match status" value="1"/>
</dbReference>
<evidence type="ECO:0000256" key="1">
    <source>
        <dbReference type="ARBA" id="ARBA00008361"/>
    </source>
</evidence>
<dbReference type="VEuPathDB" id="CryptoDB:Vbra_11388"/>
<organism evidence="5 6">
    <name type="scientific">Vitrella brassicaformis (strain CCMP3155)</name>
    <dbReference type="NCBI Taxonomy" id="1169540"/>
    <lineage>
        <taxon>Eukaryota</taxon>
        <taxon>Sar</taxon>
        <taxon>Alveolata</taxon>
        <taxon>Colpodellida</taxon>
        <taxon>Vitrellaceae</taxon>
        <taxon>Vitrella</taxon>
    </lineage>
</organism>
<dbReference type="InterPro" id="IPR051052">
    <property type="entry name" value="Diverse_substrate_MTase"/>
</dbReference>
<dbReference type="PANTHER" id="PTHR44942">
    <property type="entry name" value="METHYLTRANSF_11 DOMAIN-CONTAINING PROTEIN"/>
    <property type="match status" value="1"/>
</dbReference>
<keyword evidence="2" id="KW-0489">Methyltransferase</keyword>
<dbReference type="OrthoDB" id="506498at2759"/>
<accession>A0A0G4EDV9</accession>
<protein>
    <recommendedName>
        <fullName evidence="4">Methyltransferase type 11 domain-containing protein</fullName>
    </recommendedName>
</protein>
<dbReference type="GO" id="GO:0032259">
    <property type="term" value="P:methylation"/>
    <property type="evidence" value="ECO:0007669"/>
    <property type="project" value="UniProtKB-KW"/>
</dbReference>
<dbReference type="InterPro" id="IPR013216">
    <property type="entry name" value="Methyltransf_11"/>
</dbReference>
<feature type="domain" description="Methyltransferase type 11" evidence="4">
    <location>
        <begin position="45"/>
        <end position="133"/>
    </location>
</feature>
<keyword evidence="3" id="KW-0808">Transferase</keyword>
<dbReference type="AlphaFoldDB" id="A0A0G4EDV9"/>
<sequence length="269" mass="30264">MAHHFAKAGFNSHAYASTRPTYPQQLYETILGFIRQAGGQTRLAIDVGCGNGQVTTRLAHGFDDVIGIDASQSQLDHAAAHPRVKYHVGAAESLPASDGSVDLVTAAQAAHWFDLPAFFRECRRVLRPTGVVAVWTYENAYFDNPDASAHFSAFFHSLPWDWRRIELVDKRYTTIPFDQHFDTVKRHEFTLKRETDIETLRAYISTWSAVHECNDREAGRGDALCDAVYEKVRKAMGVKTGETDGFKFMLYHRCTLVLLADAKKMHEGP</sequence>
<proteinExistence type="inferred from homology"/>
<gene>
    <name evidence="5" type="ORF">Vbra_11388</name>
</gene>